<feature type="transmembrane region" description="Helical" evidence="2">
    <location>
        <begin position="20"/>
        <end position="37"/>
    </location>
</feature>
<evidence type="ECO:0000313" key="3">
    <source>
        <dbReference type="EMBL" id="MBB5849127.1"/>
    </source>
</evidence>
<keyword evidence="2" id="KW-1133">Transmembrane helix</keyword>
<sequence>MSTKQTRISPISGGRRPVSPLGPALLAAAAGVVLAGVRRMRARSRRREEAAARVAADRRAGR</sequence>
<organism evidence="3 4">
    <name type="scientific">Micrococcus endophyticus</name>
    <dbReference type="NCBI Taxonomy" id="455343"/>
    <lineage>
        <taxon>Bacteria</taxon>
        <taxon>Bacillati</taxon>
        <taxon>Actinomycetota</taxon>
        <taxon>Actinomycetes</taxon>
        <taxon>Micrococcales</taxon>
        <taxon>Micrococcaceae</taxon>
        <taxon>Micrococcus</taxon>
    </lineage>
</organism>
<dbReference type="Proteomes" id="UP000567246">
    <property type="component" value="Unassembled WGS sequence"/>
</dbReference>
<feature type="region of interest" description="Disordered" evidence="1">
    <location>
        <begin position="42"/>
        <end position="62"/>
    </location>
</feature>
<feature type="compositionally biased region" description="Basic and acidic residues" evidence="1">
    <location>
        <begin position="46"/>
        <end position="62"/>
    </location>
</feature>
<evidence type="ECO:0000313" key="4">
    <source>
        <dbReference type="Proteomes" id="UP000567246"/>
    </source>
</evidence>
<dbReference type="EMBL" id="JACHMW010000001">
    <property type="protein sequence ID" value="MBB5849127.1"/>
    <property type="molecule type" value="Genomic_DNA"/>
</dbReference>
<feature type="region of interest" description="Disordered" evidence="1">
    <location>
        <begin position="1"/>
        <end position="20"/>
    </location>
</feature>
<accession>A0A7W9JJN3</accession>
<keyword evidence="2" id="KW-0812">Transmembrane</keyword>
<evidence type="ECO:0000256" key="1">
    <source>
        <dbReference type="SAM" id="MobiDB-lite"/>
    </source>
</evidence>
<protein>
    <submittedName>
        <fullName evidence="3">Uncharacterized protein</fullName>
    </submittedName>
</protein>
<dbReference type="RefSeq" id="WP_158491831.1">
    <property type="nucleotide sequence ID" value="NZ_BAABAG010000013.1"/>
</dbReference>
<gene>
    <name evidence="3" type="ORF">HDA33_001691</name>
</gene>
<evidence type="ECO:0000256" key="2">
    <source>
        <dbReference type="SAM" id="Phobius"/>
    </source>
</evidence>
<reference evidence="3 4" key="1">
    <citation type="submission" date="2020-08" db="EMBL/GenBank/DDBJ databases">
        <title>Sequencing the genomes of 1000 actinobacteria strains.</title>
        <authorList>
            <person name="Klenk H.-P."/>
        </authorList>
    </citation>
    <scope>NUCLEOTIDE SEQUENCE [LARGE SCALE GENOMIC DNA]</scope>
    <source>
        <strain evidence="3 4">DSM 17945</strain>
    </source>
</reference>
<dbReference type="AlphaFoldDB" id="A0A7W9JJN3"/>
<proteinExistence type="predicted"/>
<keyword evidence="2" id="KW-0472">Membrane</keyword>
<keyword evidence="4" id="KW-1185">Reference proteome</keyword>
<comment type="caution">
    <text evidence="3">The sequence shown here is derived from an EMBL/GenBank/DDBJ whole genome shotgun (WGS) entry which is preliminary data.</text>
</comment>
<name>A0A7W9JJN3_9MICC</name>